<evidence type="ECO:0000313" key="4">
    <source>
        <dbReference type="EMBL" id="AYQ71460.1"/>
    </source>
</evidence>
<dbReference type="Proteomes" id="UP000269097">
    <property type="component" value="Chromosome"/>
</dbReference>
<name>A0A3G3JTA9_9BACL</name>
<keyword evidence="5" id="KW-1185">Reference proteome</keyword>
<keyword evidence="2" id="KW-0812">Transmembrane</keyword>
<feature type="transmembrane region" description="Helical" evidence="2">
    <location>
        <begin position="12"/>
        <end position="33"/>
    </location>
</feature>
<feature type="coiled-coil region" evidence="1">
    <location>
        <begin position="38"/>
        <end position="65"/>
    </location>
</feature>
<keyword evidence="1" id="KW-0175">Coiled coil</keyword>
<evidence type="ECO:0000259" key="3">
    <source>
        <dbReference type="Pfam" id="PF26347"/>
    </source>
</evidence>
<evidence type="ECO:0000256" key="1">
    <source>
        <dbReference type="SAM" id="Coils"/>
    </source>
</evidence>
<gene>
    <name evidence="4" type="ORF">EAV92_01990</name>
</gene>
<proteinExistence type="predicted"/>
<evidence type="ECO:0000256" key="2">
    <source>
        <dbReference type="SAM" id="Phobius"/>
    </source>
</evidence>
<dbReference type="EMBL" id="CP033433">
    <property type="protein sequence ID" value="AYQ71460.1"/>
    <property type="molecule type" value="Genomic_DNA"/>
</dbReference>
<sequence length="165" mass="18837">MRVPSFERFRRISAAGAFFVCGMVVGAAVWSGLANEEMNQMLLRKIELEEQIAGYKEDLKRLQNDTEKGSVIQSITVFIEEPEGKNSIDLVTEKELKKRVKDDLAGFRGRRIYDIGKDARFARSLLEKKVYSGIGENDYEVRIRTMLVADGVLQVWVEAKIHLRP</sequence>
<feature type="domain" description="Sporulation membrane protein YtrI C-terminal" evidence="3">
    <location>
        <begin position="73"/>
        <end position="160"/>
    </location>
</feature>
<evidence type="ECO:0000313" key="5">
    <source>
        <dbReference type="Proteomes" id="UP000269097"/>
    </source>
</evidence>
<dbReference type="KEGG" id="coh:EAV92_01990"/>
<dbReference type="Pfam" id="PF26347">
    <property type="entry name" value="YtrI_sporulation"/>
    <property type="match status" value="1"/>
</dbReference>
<dbReference type="AlphaFoldDB" id="A0A3G3JTA9"/>
<protein>
    <recommendedName>
        <fullName evidence="3">Sporulation membrane protein YtrI C-terminal domain-containing protein</fullName>
    </recommendedName>
</protein>
<organism evidence="4 5">
    <name type="scientific">Cohnella candidum</name>
    <dbReference type="NCBI Taxonomy" id="2674991"/>
    <lineage>
        <taxon>Bacteria</taxon>
        <taxon>Bacillati</taxon>
        <taxon>Bacillota</taxon>
        <taxon>Bacilli</taxon>
        <taxon>Bacillales</taxon>
        <taxon>Paenibacillaceae</taxon>
        <taxon>Cohnella</taxon>
    </lineage>
</organism>
<dbReference type="RefSeq" id="WP_123039523.1">
    <property type="nucleotide sequence ID" value="NZ_CP033433.1"/>
</dbReference>
<keyword evidence="2" id="KW-0472">Membrane</keyword>
<dbReference type="InterPro" id="IPR058620">
    <property type="entry name" value="YtrI_C"/>
</dbReference>
<accession>A0A3G3JTA9</accession>
<reference evidence="4 5" key="1">
    <citation type="submission" date="2018-10" db="EMBL/GenBank/DDBJ databases">
        <title>Genome Sequence of Cohnella sp.</title>
        <authorList>
            <person name="Srinivasan S."/>
            <person name="Kim M.K."/>
        </authorList>
    </citation>
    <scope>NUCLEOTIDE SEQUENCE [LARGE SCALE GENOMIC DNA]</scope>
    <source>
        <strain evidence="4 5">18JY8-7</strain>
    </source>
</reference>
<keyword evidence="2" id="KW-1133">Transmembrane helix</keyword>